<dbReference type="SUPFAM" id="SSF64210">
    <property type="entry name" value="Head-to-tail joining protein W, gpW"/>
    <property type="match status" value="1"/>
</dbReference>
<dbReference type="Gene3D" id="3.30.1580.10">
    <property type="entry name" value="Head-to-tail joining protein W"/>
    <property type="match status" value="1"/>
</dbReference>
<evidence type="ECO:0000313" key="1">
    <source>
        <dbReference type="EMBL" id="MCP1675454.1"/>
    </source>
</evidence>
<proteinExistence type="predicted"/>
<dbReference type="RefSeq" id="WP_253478923.1">
    <property type="nucleotide sequence ID" value="NZ_JALJXV010000006.1"/>
</dbReference>
<protein>
    <recommendedName>
        <fullName evidence="3">Phage tail protein</fullName>
    </recommendedName>
</protein>
<keyword evidence="2" id="KW-1185">Reference proteome</keyword>
<accession>A0AAE3KC77</accession>
<comment type="caution">
    <text evidence="1">The sequence shown here is derived from an EMBL/GenBank/DDBJ whole genome shotgun (WGS) entry which is preliminary data.</text>
</comment>
<organism evidence="1 2">
    <name type="scientific">Natronocella acetinitrilica</name>
    <dbReference type="NCBI Taxonomy" id="414046"/>
    <lineage>
        <taxon>Bacteria</taxon>
        <taxon>Pseudomonadati</taxon>
        <taxon>Pseudomonadota</taxon>
        <taxon>Gammaproteobacteria</taxon>
        <taxon>Chromatiales</taxon>
        <taxon>Ectothiorhodospiraceae</taxon>
        <taxon>Natronocella</taxon>
    </lineage>
</organism>
<dbReference type="AlphaFoldDB" id="A0AAE3KC77"/>
<gene>
    <name evidence="1" type="ORF">J2T57_002604</name>
</gene>
<name>A0AAE3KC77_9GAMM</name>
<dbReference type="Pfam" id="PF02831">
    <property type="entry name" value="gpW"/>
    <property type="match status" value="1"/>
</dbReference>
<evidence type="ECO:0008006" key="3">
    <source>
        <dbReference type="Google" id="ProtNLM"/>
    </source>
</evidence>
<dbReference type="InterPro" id="IPR004174">
    <property type="entry name" value="GpW"/>
</dbReference>
<sequence length="83" mass="9540">MDASALAKLPMETLESRLTEAHEALHRLAVGDREVQVSWRDGRRSQWSEITPEYLNRYIAALDSAITAKRTRRPARAPVYLEF</sequence>
<dbReference type="InterPro" id="IPR036626">
    <property type="entry name" value="GpW_sf"/>
</dbReference>
<dbReference type="EMBL" id="JALJXV010000006">
    <property type="protein sequence ID" value="MCP1675454.1"/>
    <property type="molecule type" value="Genomic_DNA"/>
</dbReference>
<dbReference type="GO" id="GO:0019058">
    <property type="term" value="P:viral life cycle"/>
    <property type="evidence" value="ECO:0007669"/>
    <property type="project" value="InterPro"/>
</dbReference>
<evidence type="ECO:0000313" key="2">
    <source>
        <dbReference type="Proteomes" id="UP001205843"/>
    </source>
</evidence>
<dbReference type="Proteomes" id="UP001205843">
    <property type="component" value="Unassembled WGS sequence"/>
</dbReference>
<reference evidence="1" key="1">
    <citation type="submission" date="2022-03" db="EMBL/GenBank/DDBJ databases">
        <title>Genomic Encyclopedia of Type Strains, Phase III (KMG-III): the genomes of soil and plant-associated and newly described type strains.</title>
        <authorList>
            <person name="Whitman W."/>
        </authorList>
    </citation>
    <scope>NUCLEOTIDE SEQUENCE</scope>
    <source>
        <strain evidence="1">ANL 6-2</strain>
    </source>
</reference>